<evidence type="ECO:0000313" key="3">
    <source>
        <dbReference type="Proteomes" id="UP000294958"/>
    </source>
</evidence>
<feature type="compositionally biased region" description="Basic and acidic residues" evidence="1">
    <location>
        <begin position="109"/>
        <end position="118"/>
    </location>
</feature>
<comment type="caution">
    <text evidence="2">The sequence shown here is derived from an EMBL/GenBank/DDBJ whole genome shotgun (WGS) entry which is preliminary data.</text>
</comment>
<accession>A0A4R6YAL9</accession>
<sequence>MRLAVFDTHQCRPGRRHEVDEAIVLSSHRRRNSGRIQFPAFASQLFDPRLMVHSSLWNGRRARGTSSSRKRHDDTRRQSCNNAIPGFARVAEPRTGHQPENGGEVAETSDARGHEDRADGKTAWELLEHILAAIPCRSTRSRPVMASRSRSVPEPQHHLLHRHALRMNAMFGLVKPGTAPTAACSHQCGQILETLRGNTARLCKLQIGPLKWHRRFFISRFRPECCFLRR</sequence>
<dbReference type="AlphaFoldDB" id="A0A4R6YAL9"/>
<evidence type="ECO:0000256" key="1">
    <source>
        <dbReference type="SAM" id="MobiDB-lite"/>
    </source>
</evidence>
<evidence type="ECO:0000313" key="2">
    <source>
        <dbReference type="EMBL" id="TDR32631.1"/>
    </source>
</evidence>
<organism evidence="2 3">
    <name type="scientific">Aquamicrobium defluvii</name>
    <dbReference type="NCBI Taxonomy" id="69279"/>
    <lineage>
        <taxon>Bacteria</taxon>
        <taxon>Pseudomonadati</taxon>
        <taxon>Pseudomonadota</taxon>
        <taxon>Alphaproteobacteria</taxon>
        <taxon>Hyphomicrobiales</taxon>
        <taxon>Phyllobacteriaceae</taxon>
        <taxon>Aquamicrobium</taxon>
    </lineage>
</organism>
<gene>
    <name evidence="2" type="ORF">DES43_1268</name>
</gene>
<dbReference type="Proteomes" id="UP000294958">
    <property type="component" value="Unassembled WGS sequence"/>
</dbReference>
<feature type="region of interest" description="Disordered" evidence="1">
    <location>
        <begin position="60"/>
        <end position="118"/>
    </location>
</feature>
<name>A0A4R6YAL9_9HYPH</name>
<keyword evidence="3" id="KW-1185">Reference proteome</keyword>
<proteinExistence type="predicted"/>
<protein>
    <submittedName>
        <fullName evidence="2">Uncharacterized protein</fullName>
    </submittedName>
</protein>
<dbReference type="EMBL" id="SNZF01000026">
    <property type="protein sequence ID" value="TDR32631.1"/>
    <property type="molecule type" value="Genomic_DNA"/>
</dbReference>
<reference evidence="2 3" key="1">
    <citation type="submission" date="2019-03" db="EMBL/GenBank/DDBJ databases">
        <title>Genomic Encyclopedia of Type Strains, Phase IV (KMG-IV): sequencing the most valuable type-strain genomes for metagenomic binning, comparative biology and taxonomic classification.</title>
        <authorList>
            <person name="Goeker M."/>
        </authorList>
    </citation>
    <scope>NUCLEOTIDE SEQUENCE [LARGE SCALE GENOMIC DNA]</scope>
    <source>
        <strain evidence="2 3">DSM 11603</strain>
    </source>
</reference>